<proteinExistence type="predicted"/>
<dbReference type="RefSeq" id="WP_045632740.1">
    <property type="nucleotide sequence ID" value="NZ_AP015030.1"/>
</dbReference>
<keyword evidence="2" id="KW-0614">Plasmid</keyword>
<keyword evidence="1" id="KW-1133">Transmembrane helix</keyword>
<keyword evidence="1" id="KW-0472">Membrane</keyword>
<accession>A0A1L7NMR4</accession>
<geneLocation type="plasmid" evidence="3">
    <name>pkf715a dna</name>
</geneLocation>
<feature type="transmembrane region" description="Helical" evidence="1">
    <location>
        <begin position="101"/>
        <end position="123"/>
    </location>
</feature>
<feature type="transmembrane region" description="Helical" evidence="1">
    <location>
        <begin position="49"/>
        <end position="66"/>
    </location>
</feature>
<reference evidence="2 3" key="1">
    <citation type="submission" date="2015-11" db="EMBL/GenBank/DDBJ databases">
        <title>Complete genome sequencing of a biphenyl-degrading bacterium, Pseudomonas putida KF715 (=NBRC110667).</title>
        <authorList>
            <person name="Suenaga H."/>
            <person name="Fujihara N."/>
            <person name="Watanabe T."/>
            <person name="Hirose J."/>
            <person name="Kimura N."/>
            <person name="Yamazoe A."/>
            <person name="Hosoyama A."/>
            <person name="Shimodaira J."/>
            <person name="Furukawa K."/>
        </authorList>
    </citation>
    <scope>NUCLEOTIDE SEQUENCE [LARGE SCALE GENOMIC DNA]</scope>
    <source>
        <strain evidence="2 3">KF715</strain>
        <plasmid evidence="3">Plasmid pkf715a dna</plasmid>
    </source>
</reference>
<name>A0A1L7NMR4_PSEPU</name>
<evidence type="ECO:0000256" key="1">
    <source>
        <dbReference type="SAM" id="Phobius"/>
    </source>
</evidence>
<organism evidence="2 3">
    <name type="scientific">Pseudomonas putida</name>
    <name type="common">Arthrobacter siderocapsulatus</name>
    <dbReference type="NCBI Taxonomy" id="303"/>
    <lineage>
        <taxon>Bacteria</taxon>
        <taxon>Pseudomonadati</taxon>
        <taxon>Pseudomonadota</taxon>
        <taxon>Gammaproteobacteria</taxon>
        <taxon>Pseudomonadales</taxon>
        <taxon>Pseudomonadaceae</taxon>
        <taxon>Pseudomonas</taxon>
    </lineage>
</organism>
<evidence type="ECO:0000313" key="3">
    <source>
        <dbReference type="Proteomes" id="UP000218731"/>
    </source>
</evidence>
<dbReference type="AlphaFoldDB" id="A0A1L7NMR4"/>
<keyword evidence="1" id="KW-0812">Transmembrane</keyword>
<protein>
    <submittedName>
        <fullName evidence="2">Uncharacterized protein</fullName>
    </submittedName>
</protein>
<dbReference type="EMBL" id="AP015030">
    <property type="protein sequence ID" value="BAW26768.1"/>
    <property type="molecule type" value="Genomic_DNA"/>
</dbReference>
<sequence>MTETTAQMAGYICRNQTLILAYGTGFFLKNLPFVVNDIASRMGEEPVDLPWLSVSGYVLIACCFGYGIRTVTTRGTKVALCLAMVVSLISVYGALRPLVTGWVMAYAAIAMLCIGVGLGFSGFRQRRGTTEAKV</sequence>
<dbReference type="Proteomes" id="UP000218731">
    <property type="component" value="Plasmid pKF715A"/>
</dbReference>
<gene>
    <name evidence="2" type="ORF">KF715C_pA2630</name>
</gene>
<evidence type="ECO:0000313" key="2">
    <source>
        <dbReference type="EMBL" id="BAW26768.1"/>
    </source>
</evidence>
<feature type="transmembrane region" description="Helical" evidence="1">
    <location>
        <begin position="78"/>
        <end position="95"/>
    </location>
</feature>